<organism evidence="1 2">
    <name type="scientific">Aneurinibacillus soli</name>
    <dbReference type="NCBI Taxonomy" id="1500254"/>
    <lineage>
        <taxon>Bacteria</taxon>
        <taxon>Bacillati</taxon>
        <taxon>Bacillota</taxon>
        <taxon>Bacilli</taxon>
        <taxon>Bacillales</taxon>
        <taxon>Paenibacillaceae</taxon>
        <taxon>Aneurinibacillus group</taxon>
        <taxon>Aneurinibacillus</taxon>
    </lineage>
</organism>
<proteinExistence type="predicted"/>
<evidence type="ECO:0000313" key="2">
    <source>
        <dbReference type="Proteomes" id="UP000217696"/>
    </source>
</evidence>
<reference evidence="1 2" key="1">
    <citation type="submission" date="2015-12" db="EMBL/GenBank/DDBJ databases">
        <title>Genome sequence of Aneurinibacillus soli.</title>
        <authorList>
            <person name="Lee J.S."/>
            <person name="Lee K.C."/>
            <person name="Kim K.K."/>
            <person name="Lee B.W."/>
        </authorList>
    </citation>
    <scope>NUCLEOTIDE SEQUENCE [LARGE SCALE GENOMIC DNA]</scope>
    <source>
        <strain evidence="1 2">CB4</strain>
    </source>
</reference>
<protein>
    <submittedName>
        <fullName evidence="1">Uncharacterized protein</fullName>
    </submittedName>
</protein>
<dbReference type="AlphaFoldDB" id="A0A0U5C7E1"/>
<gene>
    <name evidence="1" type="ORF">CB4_02289</name>
</gene>
<keyword evidence="2" id="KW-1185">Reference proteome</keyword>
<accession>A0A0U5C7E1</accession>
<name>A0A0U5C7E1_9BACL</name>
<evidence type="ECO:0000313" key="1">
    <source>
        <dbReference type="EMBL" id="BAU28115.1"/>
    </source>
</evidence>
<dbReference type="EMBL" id="AP017312">
    <property type="protein sequence ID" value="BAU28115.1"/>
    <property type="molecule type" value="Genomic_DNA"/>
</dbReference>
<dbReference type="KEGG" id="asoc:CB4_02289"/>
<dbReference type="RefSeq" id="WP_096465901.1">
    <property type="nucleotide sequence ID" value="NZ_AP017312.1"/>
</dbReference>
<dbReference type="Proteomes" id="UP000217696">
    <property type="component" value="Chromosome"/>
</dbReference>
<sequence>MNKRFYFETIVNKKDEAKLKRYIRFIIVLVAIWAIAFVIGVICFIKGITEKDTSSILQIMGFVLMFAPAILLIIFSEFLDPFKKYPVNNRIFILLFLIIERFENLQTHTYFRRFNLLETRVMLNKLTHQFFVVEENMDNAFIFSTILNDERNLLKRVRKIIAEKSYLYEQSEKFPQIDEMLNMLTDLYGYILSKKLFLNSNSQLSDIVEKIDIRNTQTYISLQKIVDQIEEQDGFQISDKKYDWTELFKNKFFQSCILFISCVFIYFVMNVDKNVDAALQKILTIAGVALSILSVGLSKKN</sequence>